<dbReference type="CDD" id="cd02440">
    <property type="entry name" value="AdoMet_MTases"/>
    <property type="match status" value="1"/>
</dbReference>
<reference evidence="1" key="1">
    <citation type="submission" date="2019-02" db="EMBL/GenBank/DDBJ databases">
        <authorList>
            <person name="Gruber-Vodicka R. H."/>
            <person name="Seah K. B. B."/>
        </authorList>
    </citation>
    <scope>NUCLEOTIDE SEQUENCE</scope>
    <source>
        <strain evidence="1">BECK_DK47</strain>
    </source>
</reference>
<sequence>MGKEIDVQGVIEKHYRALGENYDNFVYYSPEYVRALTGNMIEKLQLTPDDVLADIGCGTGMYSLDILEQIPLRQRIIGVDPYPEMISKIPADAHITPIVSDALVFSRQKPGYNKVLMKDVVHHLPQKEAFFANIYDNLPPGGIMLLVHTAPDFQYPLFDAALERNLTWLAHPDELTRLLENAGFRVEGERIGYPLSFPKAHYFKMVRAGYMSVLTSFSEAEREEGLAEMAARYADTETLAFTDYFDYLTATKGASS</sequence>
<dbReference type="Pfam" id="PF13489">
    <property type="entry name" value="Methyltransf_23"/>
    <property type="match status" value="1"/>
</dbReference>
<dbReference type="Gene3D" id="3.40.50.150">
    <property type="entry name" value="Vaccinia Virus protein VP39"/>
    <property type="match status" value="1"/>
</dbReference>
<dbReference type="AlphaFoldDB" id="A0A450TE74"/>
<dbReference type="SUPFAM" id="SSF53335">
    <property type="entry name" value="S-adenosyl-L-methionine-dependent methyltransferases"/>
    <property type="match status" value="1"/>
</dbReference>
<dbReference type="InterPro" id="IPR029063">
    <property type="entry name" value="SAM-dependent_MTases_sf"/>
</dbReference>
<organism evidence="1">
    <name type="scientific">Candidatus Kentrum sp. DK</name>
    <dbReference type="NCBI Taxonomy" id="2126562"/>
    <lineage>
        <taxon>Bacteria</taxon>
        <taxon>Pseudomonadati</taxon>
        <taxon>Pseudomonadota</taxon>
        <taxon>Gammaproteobacteria</taxon>
        <taxon>Candidatus Kentrum</taxon>
    </lineage>
</organism>
<dbReference type="PANTHER" id="PTHR43861">
    <property type="entry name" value="TRANS-ACONITATE 2-METHYLTRANSFERASE-RELATED"/>
    <property type="match status" value="1"/>
</dbReference>
<dbReference type="EMBL" id="CAADEX010000148">
    <property type="protein sequence ID" value="VFJ65327.1"/>
    <property type="molecule type" value="Genomic_DNA"/>
</dbReference>
<proteinExistence type="predicted"/>
<accession>A0A450TE74</accession>
<gene>
    <name evidence="1" type="ORF">BECKDK2373B_GA0170837_11484</name>
</gene>
<evidence type="ECO:0000313" key="1">
    <source>
        <dbReference type="EMBL" id="VFJ65327.1"/>
    </source>
</evidence>
<protein>
    <submittedName>
        <fullName evidence="1">Cyclopropane fatty-acyl-phospholipid synthase</fullName>
    </submittedName>
</protein>
<name>A0A450TE74_9GAMM</name>